<evidence type="ECO:0000313" key="3">
    <source>
        <dbReference type="EMBL" id="AUI73446.1"/>
    </source>
</evidence>
<dbReference type="InterPro" id="IPR027954">
    <property type="entry name" value="Transcobalamin-like_C"/>
</dbReference>
<proteinExistence type="predicted"/>
<protein>
    <submittedName>
        <fullName evidence="4">Membrane protein</fullName>
    </submittedName>
</protein>
<gene>
    <name evidence="3" type="ORF">Lh8105_00220</name>
    <name evidence="4" type="ORF">LHEJCM1062_12180</name>
</gene>
<feature type="domain" description="Transcobalamin-like C-terminal" evidence="2">
    <location>
        <begin position="70"/>
        <end position="133"/>
    </location>
</feature>
<sequence length="136" mass="15274">MKKQNRFSLIFAIIAFFTLALTGVSNVNAAPKKVNSNQISVKKQISVNYTLKVGKKTVDSKTVKVPKKSKVITGLKKAWKVQETKGFVTAIDGKKQNPKKKIYWTYTINGKWATKGVNQQKVANKDKVKFTLDKVK</sequence>
<evidence type="ECO:0000259" key="2">
    <source>
        <dbReference type="Pfam" id="PF14478"/>
    </source>
</evidence>
<evidence type="ECO:0000256" key="1">
    <source>
        <dbReference type="SAM" id="SignalP"/>
    </source>
</evidence>
<evidence type="ECO:0000313" key="4">
    <source>
        <dbReference type="EMBL" id="GFP13346.1"/>
    </source>
</evidence>
<dbReference type="Proteomes" id="UP000234562">
    <property type="component" value="Chromosome"/>
</dbReference>
<dbReference type="EMBL" id="BLYV01000260">
    <property type="protein sequence ID" value="GFP13346.1"/>
    <property type="molecule type" value="Genomic_DNA"/>
</dbReference>
<name>A0AAJ3YNG0_LACHE</name>
<reference evidence="3" key="2">
    <citation type="journal article" date="2018" name="Front. Microbiol.">
        <title>Comparative Genomics of Completely Sequenced Lactobacillus helveticus Genomes Provides Insights into Strain-Specific Genes and Resolves Metagenomics Data Down to the Strain Level.</title>
        <authorList>
            <person name="Schmid M."/>
            <person name="Muri J."/>
            <person name="Melidis D."/>
            <person name="Varadarajan A.R."/>
            <person name="Somerville V."/>
            <person name="Wicki A."/>
            <person name="Moser A."/>
            <person name="Bourqui M."/>
            <person name="Wenzel C."/>
            <person name="Eugster-Meier E."/>
            <person name="Frey J.E."/>
            <person name="Irmler S."/>
            <person name="Ahrens C.H."/>
        </authorList>
    </citation>
    <scope>NUCLEOTIDE SEQUENCE</scope>
    <source>
        <strain evidence="3">FAM8105</strain>
    </source>
</reference>
<evidence type="ECO:0000313" key="5">
    <source>
        <dbReference type="Proteomes" id="UP000234562"/>
    </source>
</evidence>
<dbReference type="Pfam" id="PF14478">
    <property type="entry name" value="DUF4430"/>
    <property type="match status" value="1"/>
</dbReference>
<dbReference type="EMBL" id="CP015496">
    <property type="protein sequence ID" value="AUI73446.1"/>
    <property type="molecule type" value="Genomic_DNA"/>
</dbReference>
<keyword evidence="1" id="KW-0732">Signal</keyword>
<dbReference type="Proteomes" id="UP000630086">
    <property type="component" value="Unassembled WGS sequence"/>
</dbReference>
<feature type="chain" id="PRO_5042790422" evidence="1">
    <location>
        <begin position="30"/>
        <end position="136"/>
    </location>
</feature>
<reference evidence="5" key="1">
    <citation type="submission" date="2016-05" db="EMBL/GenBank/DDBJ databases">
        <title>Genome sequence of Lactobacillus helveticus FAM8105.</title>
        <authorList>
            <person name="Ahrens C."/>
            <person name="Schmid M."/>
        </authorList>
    </citation>
    <scope>NUCLEOTIDE SEQUENCE [LARGE SCALE GENOMIC DNA]</scope>
    <source>
        <strain evidence="5">FAM8105</strain>
    </source>
</reference>
<feature type="signal peptide" evidence="1">
    <location>
        <begin position="1"/>
        <end position="29"/>
    </location>
</feature>
<dbReference type="RefSeq" id="WP_003628011.1">
    <property type="nucleotide sequence ID" value="NZ_AP023028.1"/>
</dbReference>
<dbReference type="Gene3D" id="2.170.130.30">
    <property type="match status" value="1"/>
</dbReference>
<dbReference type="AlphaFoldDB" id="A0AAJ3YNG0"/>
<organism evidence="4 6">
    <name type="scientific">Lactobacillus helveticus</name>
    <name type="common">Lactobacillus suntoryeus</name>
    <dbReference type="NCBI Taxonomy" id="1587"/>
    <lineage>
        <taxon>Bacteria</taxon>
        <taxon>Bacillati</taxon>
        <taxon>Bacillota</taxon>
        <taxon>Bacilli</taxon>
        <taxon>Lactobacillales</taxon>
        <taxon>Lactobacillaceae</taxon>
        <taxon>Lactobacillus</taxon>
    </lineage>
</organism>
<reference evidence="4" key="3">
    <citation type="submission" date="2020-07" db="EMBL/GenBank/DDBJ databases">
        <title>Draft genome sequence of Lactobacillus helveticus strain JCM 1062.</title>
        <authorList>
            <person name="Endo A."/>
            <person name="Maeno S."/>
            <person name="Kido Y."/>
        </authorList>
    </citation>
    <scope>NUCLEOTIDE SEQUENCE</scope>
    <source>
        <strain evidence="4">JCM 1062</strain>
    </source>
</reference>
<evidence type="ECO:0000313" key="6">
    <source>
        <dbReference type="Proteomes" id="UP000630086"/>
    </source>
</evidence>
<accession>A0AAJ3YNG0</accession>